<comment type="caution">
    <text evidence="2">The sequence shown here is derived from an EMBL/GenBank/DDBJ whole genome shotgun (WGS) entry which is preliminary data.</text>
</comment>
<evidence type="ECO:0000256" key="1">
    <source>
        <dbReference type="SAM" id="Coils"/>
    </source>
</evidence>
<evidence type="ECO:0000313" key="2">
    <source>
        <dbReference type="EMBL" id="KAK9731286.1"/>
    </source>
</evidence>
<organism evidence="2 3">
    <name type="scientific">Popillia japonica</name>
    <name type="common">Japanese beetle</name>
    <dbReference type="NCBI Taxonomy" id="7064"/>
    <lineage>
        <taxon>Eukaryota</taxon>
        <taxon>Metazoa</taxon>
        <taxon>Ecdysozoa</taxon>
        <taxon>Arthropoda</taxon>
        <taxon>Hexapoda</taxon>
        <taxon>Insecta</taxon>
        <taxon>Pterygota</taxon>
        <taxon>Neoptera</taxon>
        <taxon>Endopterygota</taxon>
        <taxon>Coleoptera</taxon>
        <taxon>Polyphaga</taxon>
        <taxon>Scarabaeiformia</taxon>
        <taxon>Scarabaeidae</taxon>
        <taxon>Rutelinae</taxon>
        <taxon>Popillia</taxon>
    </lineage>
</organism>
<dbReference type="AlphaFoldDB" id="A0AAW1L8I7"/>
<protein>
    <submittedName>
        <fullName evidence="2">Uncharacterized protein</fullName>
    </submittedName>
</protein>
<keyword evidence="1" id="KW-0175">Coiled coil</keyword>
<evidence type="ECO:0000313" key="3">
    <source>
        <dbReference type="Proteomes" id="UP001458880"/>
    </source>
</evidence>
<keyword evidence="3" id="KW-1185">Reference proteome</keyword>
<gene>
    <name evidence="2" type="ORF">QE152_g13809</name>
</gene>
<name>A0AAW1L8I7_POPJA</name>
<dbReference type="EMBL" id="JASPKY010000135">
    <property type="protein sequence ID" value="KAK9731286.1"/>
    <property type="molecule type" value="Genomic_DNA"/>
</dbReference>
<feature type="coiled-coil region" evidence="1">
    <location>
        <begin position="105"/>
        <end position="132"/>
    </location>
</feature>
<accession>A0AAW1L8I7</accession>
<proteinExistence type="predicted"/>
<sequence>MFNSVNGFKTTGIIPLNSDAIADFGYLSEENHETETGFNDYVVNPNSQTTSIGWDSEMGLPVPSISSQSTDEVITPTKLLEKISLIPNVNAVKTLKRKPQKIVAVLNSSENIAAIKNEKEEKKKEKEKSKNEKIWKRNVLAYAKSQNYPRESK</sequence>
<reference evidence="2 3" key="1">
    <citation type="journal article" date="2024" name="BMC Genomics">
        <title>De novo assembly and annotation of Popillia japonica's genome with initial clues to its potential as an invasive pest.</title>
        <authorList>
            <person name="Cucini C."/>
            <person name="Boschi S."/>
            <person name="Funari R."/>
            <person name="Cardaioli E."/>
            <person name="Iannotti N."/>
            <person name="Marturano G."/>
            <person name="Paoli F."/>
            <person name="Bruttini M."/>
            <person name="Carapelli A."/>
            <person name="Frati F."/>
            <person name="Nardi F."/>
        </authorList>
    </citation>
    <scope>NUCLEOTIDE SEQUENCE [LARGE SCALE GENOMIC DNA]</scope>
    <source>
        <strain evidence="2">DMR45628</strain>
    </source>
</reference>
<dbReference type="Proteomes" id="UP001458880">
    <property type="component" value="Unassembled WGS sequence"/>
</dbReference>